<gene>
    <name evidence="2" type="primary">LOC112052165</name>
</gene>
<dbReference type="Proteomes" id="UP001652582">
    <property type="component" value="Chromosome 1"/>
</dbReference>
<name>A0A6J1NPS7_BICAN</name>
<evidence type="ECO:0000313" key="2">
    <source>
        <dbReference type="RefSeq" id="XP_023946903.1"/>
    </source>
</evidence>
<dbReference type="RefSeq" id="XP_023946903.1">
    <property type="nucleotide sequence ID" value="XM_024091135.2"/>
</dbReference>
<dbReference type="AlphaFoldDB" id="A0A6J1NPS7"/>
<dbReference type="OrthoDB" id="7274909at2759"/>
<reference evidence="1" key="1">
    <citation type="submission" date="2025-05" db="UniProtKB">
        <authorList>
            <consortium name="RefSeq"/>
        </authorList>
    </citation>
    <scope>NUCLEOTIDE SEQUENCE [LARGE SCALE GENOMIC DNA]</scope>
</reference>
<accession>A0A6J1NPS7</accession>
<dbReference type="GeneID" id="112052165"/>
<keyword evidence="1" id="KW-1185">Reference proteome</keyword>
<reference evidence="2" key="2">
    <citation type="submission" date="2025-08" db="UniProtKB">
        <authorList>
            <consortium name="RefSeq"/>
        </authorList>
    </citation>
    <scope>IDENTIFICATION</scope>
</reference>
<sequence>MTDFEIADTTRLSRPSLAQVKAVVEFIQKHPSIAQKGLRHGLSQEKVHKQWVELSNIVNSIRGAVKSTKGWIKFWSDKRRNTIVKEKQIRTGKIVAKLTSLEQKILNIAKSRRKKSVPPQLCNGDDNSDVLEGDDAELQVDAYKTEADERHLNMMEQMIEAMDQQASALARVAQATLIKSKAMERIAEATHKQALAVDRLAGTFETIDTSAFDVRNAVISIDYSIKKCFATSSTQHRQNNLFS</sequence>
<organism evidence="1 2">
    <name type="scientific">Bicyclus anynana</name>
    <name type="common">Squinting bush brown butterfly</name>
    <dbReference type="NCBI Taxonomy" id="110368"/>
    <lineage>
        <taxon>Eukaryota</taxon>
        <taxon>Metazoa</taxon>
        <taxon>Ecdysozoa</taxon>
        <taxon>Arthropoda</taxon>
        <taxon>Hexapoda</taxon>
        <taxon>Insecta</taxon>
        <taxon>Pterygota</taxon>
        <taxon>Neoptera</taxon>
        <taxon>Endopterygota</taxon>
        <taxon>Lepidoptera</taxon>
        <taxon>Glossata</taxon>
        <taxon>Ditrysia</taxon>
        <taxon>Papilionoidea</taxon>
        <taxon>Nymphalidae</taxon>
        <taxon>Satyrinae</taxon>
        <taxon>Satyrini</taxon>
        <taxon>Mycalesina</taxon>
        <taxon>Bicyclus</taxon>
    </lineage>
</organism>
<protein>
    <submittedName>
        <fullName evidence="2">Uncharacterized protein LOC112052165 isoform X1</fullName>
    </submittedName>
</protein>
<proteinExistence type="predicted"/>
<evidence type="ECO:0000313" key="1">
    <source>
        <dbReference type="Proteomes" id="UP001652582"/>
    </source>
</evidence>
<dbReference type="KEGG" id="bany:112052165"/>